<dbReference type="RefSeq" id="WP_200084758.1">
    <property type="nucleotide sequence ID" value="NZ_CP054706.1"/>
</dbReference>
<sequence>MTKEYSLQQLKNIDRDMILHPQSTPKEVSTNGPSMIFSKGEGIRFTDMKGNTYIDGVSMLWNVNLGHGNKELAQASYDQMSEMAYGSQFYGNSNEPAIRLAEKIVDKAPGDLNSVFYTSGGSESNDSAFKFARFYWQLKGYENKKIIISLKWGYHGVTISTQRATGIKEFRAFSGSSDPYIYNAAPHLTAAEQGDRSHPDYENSIRGLIEKHGSNNVAAVIIEPIQGAGGVHIAPDGYLEAVKTLCEDNKVLFISDEVICGFGRTGKHFGVDHWGMVPDMITFAKGVTSGYFPLGGVILSDEIKKTIDTYDQDIPHGFTYSGHPTACAVGLKNLEIIDRDDLTAHAAEMGVRLQQGFDELEKKHSTFTHSRTVGLLGAFELMRDRENEVPFKNHENESIAGDFVNEGSKRGLLIRSFDYEEGMNILAVAPPIIITKEEIDEVLSILDDTLSFIEKKWLAL</sequence>
<name>A0A7T6ZBD3_9BACI</name>
<organism evidence="6 7">
    <name type="scientific">Salicibibacter cibi</name>
    <dbReference type="NCBI Taxonomy" id="2743001"/>
    <lineage>
        <taxon>Bacteria</taxon>
        <taxon>Bacillati</taxon>
        <taxon>Bacillota</taxon>
        <taxon>Bacilli</taxon>
        <taxon>Bacillales</taxon>
        <taxon>Bacillaceae</taxon>
        <taxon>Salicibibacter</taxon>
    </lineage>
</organism>
<evidence type="ECO:0000313" key="7">
    <source>
        <dbReference type="Proteomes" id="UP000595349"/>
    </source>
</evidence>
<keyword evidence="3 6" id="KW-0808">Transferase</keyword>
<reference evidence="6 7" key="1">
    <citation type="submission" date="2020-06" db="EMBL/GenBank/DDBJ databases">
        <title>Genomic analysis of Salicibibacter sp. NKC21-4.</title>
        <authorList>
            <person name="Oh Y.J."/>
        </authorList>
    </citation>
    <scope>NUCLEOTIDE SEQUENCE [LARGE SCALE GENOMIC DNA]</scope>
    <source>
        <strain evidence="6 7">NKC21-4</strain>
    </source>
</reference>
<dbReference type="PANTHER" id="PTHR43094:SF1">
    <property type="entry name" value="AMINOTRANSFERASE CLASS-III"/>
    <property type="match status" value="1"/>
</dbReference>
<dbReference type="PROSITE" id="PS00600">
    <property type="entry name" value="AA_TRANSFER_CLASS_3"/>
    <property type="match status" value="1"/>
</dbReference>
<evidence type="ECO:0000256" key="1">
    <source>
        <dbReference type="ARBA" id="ARBA00008954"/>
    </source>
</evidence>
<keyword evidence="4 5" id="KW-0663">Pyridoxal phosphate</keyword>
<dbReference type="Gene3D" id="3.90.1150.10">
    <property type="entry name" value="Aspartate Aminotransferase, domain 1"/>
    <property type="match status" value="1"/>
</dbReference>
<dbReference type="AlphaFoldDB" id="A0A7T6ZBD3"/>
<dbReference type="InterPro" id="IPR015421">
    <property type="entry name" value="PyrdxlP-dep_Trfase_major"/>
</dbReference>
<dbReference type="Proteomes" id="UP000595349">
    <property type="component" value="Chromosome"/>
</dbReference>
<comment type="similarity">
    <text evidence="1 5">Belongs to the class-III pyridoxal-phosphate-dependent aminotransferase family.</text>
</comment>
<dbReference type="KEGG" id="scib:HUG20_11105"/>
<dbReference type="Pfam" id="PF00202">
    <property type="entry name" value="Aminotran_3"/>
    <property type="match status" value="1"/>
</dbReference>
<dbReference type="GO" id="GO:0030170">
    <property type="term" value="F:pyridoxal phosphate binding"/>
    <property type="evidence" value="ECO:0007669"/>
    <property type="project" value="InterPro"/>
</dbReference>
<evidence type="ECO:0000313" key="6">
    <source>
        <dbReference type="EMBL" id="QQK80385.1"/>
    </source>
</evidence>
<protein>
    <submittedName>
        <fullName evidence="6">Aspartate aminotransferase family protein</fullName>
    </submittedName>
</protein>
<accession>A0A7T6ZBD3</accession>
<keyword evidence="7" id="KW-1185">Reference proteome</keyword>
<evidence type="ECO:0000256" key="3">
    <source>
        <dbReference type="ARBA" id="ARBA00022679"/>
    </source>
</evidence>
<dbReference type="CDD" id="cd00610">
    <property type="entry name" value="OAT_like"/>
    <property type="match status" value="1"/>
</dbReference>
<dbReference type="InterPro" id="IPR015422">
    <property type="entry name" value="PyrdxlP-dep_Trfase_small"/>
</dbReference>
<evidence type="ECO:0000256" key="4">
    <source>
        <dbReference type="ARBA" id="ARBA00022898"/>
    </source>
</evidence>
<gene>
    <name evidence="6" type="ORF">HUG20_11105</name>
</gene>
<proteinExistence type="inferred from homology"/>
<dbReference type="InterPro" id="IPR015424">
    <property type="entry name" value="PyrdxlP-dep_Trfase"/>
</dbReference>
<dbReference type="GO" id="GO:0008483">
    <property type="term" value="F:transaminase activity"/>
    <property type="evidence" value="ECO:0007669"/>
    <property type="project" value="UniProtKB-KW"/>
</dbReference>
<dbReference type="SUPFAM" id="SSF53383">
    <property type="entry name" value="PLP-dependent transferases"/>
    <property type="match status" value="1"/>
</dbReference>
<dbReference type="FunFam" id="3.40.640.10:FF:000014">
    <property type="entry name" value="Adenosylmethionine-8-amino-7-oxononanoate aminotransferase, probable"/>
    <property type="match status" value="1"/>
</dbReference>
<dbReference type="PANTHER" id="PTHR43094">
    <property type="entry name" value="AMINOTRANSFERASE"/>
    <property type="match status" value="1"/>
</dbReference>
<dbReference type="EMBL" id="CP054706">
    <property type="protein sequence ID" value="QQK80385.1"/>
    <property type="molecule type" value="Genomic_DNA"/>
</dbReference>
<dbReference type="InterPro" id="IPR005814">
    <property type="entry name" value="Aminotrans_3"/>
</dbReference>
<evidence type="ECO:0000256" key="5">
    <source>
        <dbReference type="RuleBase" id="RU003560"/>
    </source>
</evidence>
<dbReference type="InterPro" id="IPR049704">
    <property type="entry name" value="Aminotrans_3_PPA_site"/>
</dbReference>
<dbReference type="Gene3D" id="3.40.640.10">
    <property type="entry name" value="Type I PLP-dependent aspartate aminotransferase-like (Major domain)"/>
    <property type="match status" value="1"/>
</dbReference>
<evidence type="ECO:0000256" key="2">
    <source>
        <dbReference type="ARBA" id="ARBA00022576"/>
    </source>
</evidence>
<keyword evidence="2 6" id="KW-0032">Aminotransferase</keyword>